<organism evidence="2 3">
    <name type="scientific">Fusobacterium periodonticum ATCC 33693</name>
    <dbReference type="NCBI Taxonomy" id="546275"/>
    <lineage>
        <taxon>Bacteria</taxon>
        <taxon>Fusobacteriati</taxon>
        <taxon>Fusobacteriota</taxon>
        <taxon>Fusobacteriia</taxon>
        <taxon>Fusobacteriales</taxon>
        <taxon>Fusobacteriaceae</taxon>
        <taxon>Fusobacterium</taxon>
    </lineage>
</organism>
<feature type="transmembrane region" description="Helical" evidence="1">
    <location>
        <begin position="85"/>
        <end position="117"/>
    </location>
</feature>
<dbReference type="AlphaFoldDB" id="D4CV65"/>
<dbReference type="HOGENOM" id="CLU_037294_3_0_0"/>
<dbReference type="GO" id="GO:0004605">
    <property type="term" value="F:phosphatidate cytidylyltransferase activity"/>
    <property type="evidence" value="ECO:0007669"/>
    <property type="project" value="UniProtKB-EC"/>
</dbReference>
<protein>
    <submittedName>
        <fullName evidence="2">Phosphatidate cytidylyltransferase</fullName>
        <ecNumber evidence="2">2.7.7.41</ecNumber>
    </submittedName>
</protein>
<dbReference type="Proteomes" id="UP000003748">
    <property type="component" value="Unassembled WGS sequence"/>
</dbReference>
<comment type="caution">
    <text evidence="2">The sequence shown here is derived from an EMBL/GenBank/DDBJ whole genome shotgun (WGS) entry which is preliminary data.</text>
</comment>
<feature type="transmembrane region" description="Helical" evidence="1">
    <location>
        <begin position="243"/>
        <end position="268"/>
    </location>
</feature>
<accession>D4CV65</accession>
<keyword evidence="1" id="KW-0472">Membrane</keyword>
<dbReference type="STRING" id="546275.FUSPEROL_01307"/>
<evidence type="ECO:0000313" key="3">
    <source>
        <dbReference type="Proteomes" id="UP000003748"/>
    </source>
</evidence>
<sequence length="271" mass="31489">MDNMLVAMFFVDILALIILFFIKNKISEKKFTNIKQRIFTWFVIIVLFYLATMNRIYLLLLFGFISTLSFKEFLQFAHIKYDSELIITSIIVNLAFYLGIYFKNLYVLLILFVLIALRFYKRAFIIFAFFITTYLIGSISYIEDLNFIINYMILIELNDVFQYISGNIFGERKITPNISPNKTVEGLIGGMILTTLTAALLKYIFHINYQIKFIPYLALIGFFGDIFISALKRKVNLKDSGNLLLGHGGILDRVDSLIFTAPIILFIFKYS</sequence>
<feature type="transmembrane region" description="Helical" evidence="1">
    <location>
        <begin position="213"/>
        <end position="231"/>
    </location>
</feature>
<gene>
    <name evidence="2" type="primary">cdsA</name>
    <name evidence="2" type="ORF">FUSPEROL_01307</name>
</gene>
<name>D4CV65_9FUSO</name>
<keyword evidence="2" id="KW-0548">Nucleotidyltransferase</keyword>
<keyword evidence="1" id="KW-0812">Transmembrane</keyword>
<feature type="transmembrane region" description="Helical" evidence="1">
    <location>
        <begin position="124"/>
        <end position="142"/>
    </location>
</feature>
<dbReference type="eggNOG" id="COG4589">
    <property type="taxonomic scope" value="Bacteria"/>
</dbReference>
<evidence type="ECO:0000256" key="1">
    <source>
        <dbReference type="SAM" id="Phobius"/>
    </source>
</evidence>
<dbReference type="PANTHER" id="PTHR43535">
    <property type="entry name" value="PHOSPHATIDATE CYTIDYLYLTRANSFERASE"/>
    <property type="match status" value="1"/>
</dbReference>
<dbReference type="Pfam" id="PF01148">
    <property type="entry name" value="CTP_transf_1"/>
    <property type="match status" value="1"/>
</dbReference>
<evidence type="ECO:0000313" key="2">
    <source>
        <dbReference type="EMBL" id="EFE86769.1"/>
    </source>
</evidence>
<dbReference type="PANTHER" id="PTHR43535:SF1">
    <property type="entry name" value="PHOSPHATIDATE CYTIDYLYLTRANSFERASE"/>
    <property type="match status" value="1"/>
</dbReference>
<keyword evidence="2" id="KW-0808">Transferase</keyword>
<dbReference type="EMBL" id="ACJY01000066">
    <property type="protein sequence ID" value="EFE86769.1"/>
    <property type="molecule type" value="Genomic_DNA"/>
</dbReference>
<proteinExistence type="predicted"/>
<feature type="transmembrane region" description="Helical" evidence="1">
    <location>
        <begin position="6"/>
        <end position="26"/>
    </location>
</feature>
<dbReference type="GO" id="GO:0009273">
    <property type="term" value="P:peptidoglycan-based cell wall biogenesis"/>
    <property type="evidence" value="ECO:0007669"/>
    <property type="project" value="TreeGrafter"/>
</dbReference>
<feature type="transmembrane region" description="Helical" evidence="1">
    <location>
        <begin position="186"/>
        <end position="207"/>
    </location>
</feature>
<feature type="transmembrane region" description="Helical" evidence="1">
    <location>
        <begin position="38"/>
        <end position="65"/>
    </location>
</feature>
<dbReference type="EC" id="2.7.7.41" evidence="2"/>
<dbReference type="GO" id="GO:0005886">
    <property type="term" value="C:plasma membrane"/>
    <property type="evidence" value="ECO:0007669"/>
    <property type="project" value="TreeGrafter"/>
</dbReference>
<reference evidence="2 3" key="1">
    <citation type="submission" date="2010-02" db="EMBL/GenBank/DDBJ databases">
        <authorList>
            <person name="Weinstock G."/>
            <person name="Sodergren E."/>
            <person name="Clifton S."/>
            <person name="Fulton L."/>
            <person name="Fulton B."/>
            <person name="Courtney L."/>
            <person name="Fronick C."/>
            <person name="Harrison M."/>
            <person name="Strong C."/>
            <person name="Farmer C."/>
            <person name="Delahaunty K."/>
            <person name="Markovic C."/>
            <person name="Hall O."/>
            <person name="Minx P."/>
            <person name="Tomlinson C."/>
            <person name="Mitreva M."/>
            <person name="Nelson J."/>
            <person name="Hou S."/>
            <person name="Wollam A."/>
            <person name="Pepin K.H."/>
            <person name="Johnson M."/>
            <person name="Bhonagiri V."/>
            <person name="Zhang X."/>
            <person name="Suruliraj S."/>
            <person name="Warren W."/>
            <person name="Chinwalla A."/>
            <person name="Mardis E.R."/>
            <person name="Wilson R.K."/>
        </authorList>
    </citation>
    <scope>NUCLEOTIDE SEQUENCE [LARGE SCALE GENOMIC DNA]</scope>
    <source>
        <strain evidence="2 3">ATCC 33693</strain>
    </source>
</reference>
<keyword evidence="1" id="KW-1133">Transmembrane helix</keyword>